<organism evidence="2 3">
    <name type="scientific">Glutamicibacter bergerei</name>
    <dbReference type="NCBI Taxonomy" id="256702"/>
    <lineage>
        <taxon>Bacteria</taxon>
        <taxon>Bacillati</taxon>
        <taxon>Actinomycetota</taxon>
        <taxon>Actinomycetes</taxon>
        <taxon>Micrococcales</taxon>
        <taxon>Micrococcaceae</taxon>
        <taxon>Glutamicibacter</taxon>
    </lineage>
</organism>
<dbReference type="PANTHER" id="PTHR36302:SF1">
    <property type="entry name" value="COPPER CHAPERONE PCU(A)C"/>
    <property type="match status" value="1"/>
</dbReference>
<evidence type="ECO:0000313" key="2">
    <source>
        <dbReference type="EMBL" id="MFC4717189.1"/>
    </source>
</evidence>
<comment type="caution">
    <text evidence="2">The sequence shown here is derived from an EMBL/GenBank/DDBJ whole genome shotgun (WGS) entry which is preliminary data.</text>
</comment>
<dbReference type="InterPro" id="IPR007410">
    <property type="entry name" value="LpqE-like"/>
</dbReference>
<dbReference type="InterPro" id="IPR036182">
    <property type="entry name" value="PCuAC_sf"/>
</dbReference>
<dbReference type="Pfam" id="PF04314">
    <property type="entry name" value="PCuAC"/>
    <property type="match status" value="1"/>
</dbReference>
<name>A0ABV9MQ91_9MICC</name>
<feature type="chain" id="PRO_5047107034" evidence="1">
    <location>
        <begin position="25"/>
        <end position="182"/>
    </location>
</feature>
<feature type="signal peptide" evidence="1">
    <location>
        <begin position="1"/>
        <end position="24"/>
    </location>
</feature>
<dbReference type="EMBL" id="JBHSHE010000062">
    <property type="protein sequence ID" value="MFC4717189.1"/>
    <property type="molecule type" value="Genomic_DNA"/>
</dbReference>
<keyword evidence="3" id="KW-1185">Reference proteome</keyword>
<sequence length="182" mass="19420">MKNFKFATTLSICAAVLLTGCAQNTETVTPAGASEQVQNTQAENLRTNETWAKAAEKGMSAAFGTLHNAGESTLELERVTDLSANTVIEIHDTEGEGTKAVMKQHEGALLIKPGEDVVLAPGGTHFMFMNLKSPLVASQTSTLQLDFSDGSKAQVQFPIRNFSGANESYHGSADEHEDHGSH</sequence>
<gene>
    <name evidence="2" type="ORF">ACFO7V_13740</name>
</gene>
<dbReference type="Proteomes" id="UP001595884">
    <property type="component" value="Unassembled WGS sequence"/>
</dbReference>
<evidence type="ECO:0000313" key="3">
    <source>
        <dbReference type="Proteomes" id="UP001595884"/>
    </source>
</evidence>
<dbReference type="PANTHER" id="PTHR36302">
    <property type="entry name" value="BLR7088 PROTEIN"/>
    <property type="match status" value="1"/>
</dbReference>
<reference evidence="3" key="1">
    <citation type="journal article" date="2019" name="Int. J. Syst. Evol. Microbiol.">
        <title>The Global Catalogue of Microorganisms (GCM) 10K type strain sequencing project: providing services to taxonomists for standard genome sequencing and annotation.</title>
        <authorList>
            <consortium name="The Broad Institute Genomics Platform"/>
            <consortium name="The Broad Institute Genome Sequencing Center for Infectious Disease"/>
            <person name="Wu L."/>
            <person name="Ma J."/>
        </authorList>
    </citation>
    <scope>NUCLEOTIDE SEQUENCE [LARGE SCALE GENOMIC DNA]</scope>
    <source>
        <strain evidence="3">CGMCC 1.12849</strain>
    </source>
</reference>
<dbReference type="SUPFAM" id="SSF110087">
    <property type="entry name" value="DR1885-like metal-binding protein"/>
    <property type="match status" value="1"/>
</dbReference>
<dbReference type="Gene3D" id="2.60.40.1890">
    <property type="entry name" value="PCu(A)C copper chaperone"/>
    <property type="match status" value="1"/>
</dbReference>
<keyword evidence="1" id="KW-0732">Signal</keyword>
<proteinExistence type="predicted"/>
<dbReference type="InterPro" id="IPR058248">
    <property type="entry name" value="Lxx211020-like"/>
</dbReference>
<dbReference type="RefSeq" id="WP_096255543.1">
    <property type="nucleotide sequence ID" value="NZ_BAAAVQ010000040.1"/>
</dbReference>
<evidence type="ECO:0000256" key="1">
    <source>
        <dbReference type="SAM" id="SignalP"/>
    </source>
</evidence>
<protein>
    <submittedName>
        <fullName evidence="2">Copper chaperone PCu(A)C</fullName>
    </submittedName>
</protein>
<dbReference type="PROSITE" id="PS51257">
    <property type="entry name" value="PROKAR_LIPOPROTEIN"/>
    <property type="match status" value="1"/>
</dbReference>
<accession>A0ABV9MQ91</accession>